<accession>Q65S11</accession>
<organism evidence="2 3">
    <name type="scientific">Mannheimia succiniciproducens (strain KCTC 0769BP / MBEL55E)</name>
    <dbReference type="NCBI Taxonomy" id="221988"/>
    <lineage>
        <taxon>Bacteria</taxon>
        <taxon>Pseudomonadati</taxon>
        <taxon>Pseudomonadota</taxon>
        <taxon>Gammaproteobacteria</taxon>
        <taxon>Pasteurellales</taxon>
        <taxon>Pasteurellaceae</taxon>
        <taxon>Basfia</taxon>
    </lineage>
</organism>
<dbReference type="eggNOG" id="COG5551">
    <property type="taxonomic scope" value="Bacteria"/>
</dbReference>
<dbReference type="Gene3D" id="3.30.70.1900">
    <property type="match status" value="1"/>
</dbReference>
<proteinExistence type="predicted"/>
<dbReference type="STRING" id="221988.MS1642"/>
<reference evidence="2 3" key="1">
    <citation type="journal article" date="2004" name="Nat. Biotechnol.">
        <title>The genome sequence of the capnophilic rumen bacterium Mannheimia succiniciproducens.</title>
        <authorList>
            <person name="Hong S.H."/>
            <person name="Kim J.S."/>
            <person name="Lee S.Y."/>
            <person name="In Y.H."/>
            <person name="Choi S.S."/>
            <person name="Rih J.-K."/>
            <person name="Kim C.H."/>
            <person name="Jeong H."/>
            <person name="Hur C.G."/>
            <person name="Kim J.J."/>
        </authorList>
    </citation>
    <scope>NUCLEOTIDE SEQUENCE [LARGE SCALE GENOMIC DNA]</scope>
    <source>
        <strain evidence="3">KCTC 0769BP / MBEL55E</strain>
    </source>
</reference>
<feature type="domain" description="CRISPR-associated protein Cas6 C-terminal" evidence="1">
    <location>
        <begin position="164"/>
        <end position="285"/>
    </location>
</feature>
<dbReference type="AlphaFoldDB" id="Q65S11"/>
<evidence type="ECO:0000259" key="1">
    <source>
        <dbReference type="Pfam" id="PF10040"/>
    </source>
</evidence>
<dbReference type="RefSeq" id="WP_011200810.1">
    <property type="nucleotide sequence ID" value="NC_006300.1"/>
</dbReference>
<dbReference type="KEGG" id="msu:MS1642"/>
<keyword evidence="3" id="KW-1185">Reference proteome</keyword>
<dbReference type="InterPro" id="IPR019267">
    <property type="entry name" value="CRISPR-assoc_Cas6_C"/>
</dbReference>
<dbReference type="Pfam" id="PF10040">
    <property type="entry name" value="CRISPR_Cas6"/>
    <property type="match status" value="1"/>
</dbReference>
<dbReference type="HOGENOM" id="CLU_050021_0_0_6"/>
<dbReference type="EMBL" id="AE016827">
    <property type="protein sequence ID" value="AAU38249.1"/>
    <property type="molecule type" value="Genomic_DNA"/>
</dbReference>
<sequence>MEPISLPEYAGSTLRGAFGRALRKIACMTKQADCKGCPLYRSCPYTNIFETPAPTSHELQKFSQVPNGYIIEPPEWGEKIYLTGTELRFNLALFGRLIEQLPLIAFAFKRAFEYNVGRGKAHLVDIAKFSQNMTACQSILKEGNIIEHEKQIILPESLPNYLTIQIETPLRIQENGKPLRENQINADRFFIGLAKRISLLSEFHHQPLNLDFELIKNDLQAVKYEKNLTWLDWTRYSSRQDQKMKLGGVVGSWQFENLSPELIQLLYFGQWLHCGKNATFGLGKYRITNL</sequence>
<gene>
    <name evidence="2" type="ordered locus">MS1642</name>
</gene>
<evidence type="ECO:0000313" key="3">
    <source>
        <dbReference type="Proteomes" id="UP000000607"/>
    </source>
</evidence>
<name>Q65S11_MANSM</name>
<dbReference type="Proteomes" id="UP000000607">
    <property type="component" value="Chromosome"/>
</dbReference>
<protein>
    <recommendedName>
        <fullName evidence="1">CRISPR-associated protein Cas6 C-terminal domain-containing protein</fullName>
    </recommendedName>
</protein>
<evidence type="ECO:0000313" key="2">
    <source>
        <dbReference type="EMBL" id="AAU38249.1"/>
    </source>
</evidence>